<dbReference type="SUPFAM" id="SSF56112">
    <property type="entry name" value="Protein kinase-like (PK-like)"/>
    <property type="match status" value="1"/>
</dbReference>
<dbReference type="GO" id="GO:0004693">
    <property type="term" value="F:cyclin-dependent protein serine/threonine kinase activity"/>
    <property type="evidence" value="ECO:0007669"/>
    <property type="project" value="UniProtKB-EC"/>
</dbReference>
<gene>
    <name evidence="8" type="ORF">M0R45_007593</name>
</gene>
<keyword evidence="2" id="KW-0723">Serine/threonine-protein kinase</keyword>
<sequence>MFSGREVEWDASNRIWSWEKNIVYKGKCKDTGEDVAVKQIPYDSSKGKFEGIHPNLIREVTILRRLSPHQYIVQFHNTFCVNDNKRPLWNIVFEYLSCTLKQLIKQKLDPSNVKRLIYQILSGVAHCHSHSVIHRNLNSESILFEENSRRIKIAGFGLSRSCSIPFGVEEKFLKSYSPGVEAADISYQPPEFLLLSENYSLSSDMWSVGCIFAEMARGDVLFEANSCSVSQLSEIFSVLGTPTEADWAGVTSYIGWEEELEALDYNFTSKDLTLEALKAKVPALDVDGMDLLSQMLTYNPSERITAKKALDHAYFKNLDKTEL</sequence>
<evidence type="ECO:0000256" key="4">
    <source>
        <dbReference type="ARBA" id="ARBA00022741"/>
    </source>
</evidence>
<evidence type="ECO:0000256" key="6">
    <source>
        <dbReference type="ARBA" id="ARBA00022840"/>
    </source>
</evidence>
<organism evidence="8 9">
    <name type="scientific">Rubus argutus</name>
    <name type="common">Southern blackberry</name>
    <dbReference type="NCBI Taxonomy" id="59490"/>
    <lineage>
        <taxon>Eukaryota</taxon>
        <taxon>Viridiplantae</taxon>
        <taxon>Streptophyta</taxon>
        <taxon>Embryophyta</taxon>
        <taxon>Tracheophyta</taxon>
        <taxon>Spermatophyta</taxon>
        <taxon>Magnoliopsida</taxon>
        <taxon>eudicotyledons</taxon>
        <taxon>Gunneridae</taxon>
        <taxon>Pentapetalae</taxon>
        <taxon>rosids</taxon>
        <taxon>fabids</taxon>
        <taxon>Rosales</taxon>
        <taxon>Rosaceae</taxon>
        <taxon>Rosoideae</taxon>
        <taxon>Rosoideae incertae sedis</taxon>
        <taxon>Rubus</taxon>
    </lineage>
</organism>
<evidence type="ECO:0000256" key="5">
    <source>
        <dbReference type="ARBA" id="ARBA00022777"/>
    </source>
</evidence>
<comment type="caution">
    <text evidence="8">The sequence shown here is derived from an EMBL/GenBank/DDBJ whole genome shotgun (WGS) entry which is preliminary data.</text>
</comment>
<name>A0AAW1XZL4_RUBAR</name>
<proteinExistence type="predicted"/>
<keyword evidence="4" id="KW-0547">Nucleotide-binding</keyword>
<dbReference type="Gene3D" id="3.30.200.20">
    <property type="entry name" value="Phosphorylase Kinase, domain 1"/>
    <property type="match status" value="1"/>
</dbReference>
<dbReference type="Proteomes" id="UP001457282">
    <property type="component" value="Unassembled WGS sequence"/>
</dbReference>
<dbReference type="InterPro" id="IPR000719">
    <property type="entry name" value="Prot_kinase_dom"/>
</dbReference>
<dbReference type="Gene3D" id="1.10.510.10">
    <property type="entry name" value="Transferase(Phosphotransferase) domain 1"/>
    <property type="match status" value="1"/>
</dbReference>
<evidence type="ECO:0000256" key="1">
    <source>
        <dbReference type="ARBA" id="ARBA00012425"/>
    </source>
</evidence>
<reference evidence="8 9" key="1">
    <citation type="journal article" date="2023" name="G3 (Bethesda)">
        <title>A chromosome-length genome assembly and annotation of blackberry (Rubus argutus, cv. 'Hillquist').</title>
        <authorList>
            <person name="Bruna T."/>
            <person name="Aryal R."/>
            <person name="Dudchenko O."/>
            <person name="Sargent D.J."/>
            <person name="Mead D."/>
            <person name="Buti M."/>
            <person name="Cavallini A."/>
            <person name="Hytonen T."/>
            <person name="Andres J."/>
            <person name="Pham M."/>
            <person name="Weisz D."/>
            <person name="Mascagni F."/>
            <person name="Usai G."/>
            <person name="Natali L."/>
            <person name="Bassil N."/>
            <person name="Fernandez G.E."/>
            <person name="Lomsadze A."/>
            <person name="Armour M."/>
            <person name="Olukolu B."/>
            <person name="Poorten T."/>
            <person name="Britton C."/>
            <person name="Davik J."/>
            <person name="Ashrafi H."/>
            <person name="Aiden E.L."/>
            <person name="Borodovsky M."/>
            <person name="Worthington M."/>
        </authorList>
    </citation>
    <scope>NUCLEOTIDE SEQUENCE [LARGE SCALE GENOMIC DNA]</scope>
    <source>
        <strain evidence="8">PI 553951</strain>
    </source>
</reference>
<dbReference type="EC" id="2.7.11.22" evidence="1"/>
<dbReference type="GO" id="GO:0010468">
    <property type="term" value="P:regulation of gene expression"/>
    <property type="evidence" value="ECO:0007669"/>
    <property type="project" value="TreeGrafter"/>
</dbReference>
<evidence type="ECO:0000313" key="8">
    <source>
        <dbReference type="EMBL" id="KAK9941901.1"/>
    </source>
</evidence>
<dbReference type="PANTHER" id="PTHR24056">
    <property type="entry name" value="CELL DIVISION PROTEIN KINASE"/>
    <property type="match status" value="1"/>
</dbReference>
<dbReference type="GO" id="GO:0005634">
    <property type="term" value="C:nucleus"/>
    <property type="evidence" value="ECO:0007669"/>
    <property type="project" value="TreeGrafter"/>
</dbReference>
<dbReference type="GO" id="GO:0000082">
    <property type="term" value="P:G1/S transition of mitotic cell cycle"/>
    <property type="evidence" value="ECO:0007669"/>
    <property type="project" value="TreeGrafter"/>
</dbReference>
<dbReference type="GO" id="GO:0005737">
    <property type="term" value="C:cytoplasm"/>
    <property type="evidence" value="ECO:0007669"/>
    <property type="project" value="TreeGrafter"/>
</dbReference>
<dbReference type="PANTHER" id="PTHR24056:SF254">
    <property type="entry name" value="CYCLIN-DEPENDENT KINASE 2"/>
    <property type="match status" value="1"/>
</dbReference>
<accession>A0AAW1XZL4</accession>
<protein>
    <recommendedName>
        <fullName evidence="1">cyclin-dependent kinase</fullName>
        <ecNumber evidence="1">2.7.11.22</ecNumber>
    </recommendedName>
</protein>
<dbReference type="FunFam" id="1.10.510.10:FF:000624">
    <property type="entry name" value="Mitogen-activated protein kinase"/>
    <property type="match status" value="1"/>
</dbReference>
<evidence type="ECO:0000313" key="9">
    <source>
        <dbReference type="Proteomes" id="UP001457282"/>
    </source>
</evidence>
<evidence type="ECO:0000259" key="7">
    <source>
        <dbReference type="PROSITE" id="PS50011"/>
    </source>
</evidence>
<dbReference type="InterPro" id="IPR050108">
    <property type="entry name" value="CDK"/>
</dbReference>
<dbReference type="AlphaFoldDB" id="A0AAW1XZL4"/>
<dbReference type="GO" id="GO:0030332">
    <property type="term" value="F:cyclin binding"/>
    <property type="evidence" value="ECO:0007669"/>
    <property type="project" value="TreeGrafter"/>
</dbReference>
<dbReference type="GO" id="GO:0000307">
    <property type="term" value="C:cyclin-dependent protein kinase holoenzyme complex"/>
    <property type="evidence" value="ECO:0007669"/>
    <property type="project" value="TreeGrafter"/>
</dbReference>
<dbReference type="InterPro" id="IPR011009">
    <property type="entry name" value="Kinase-like_dom_sf"/>
</dbReference>
<keyword evidence="5" id="KW-0418">Kinase</keyword>
<evidence type="ECO:0000256" key="3">
    <source>
        <dbReference type="ARBA" id="ARBA00022679"/>
    </source>
</evidence>
<dbReference type="GO" id="GO:0007165">
    <property type="term" value="P:signal transduction"/>
    <property type="evidence" value="ECO:0007669"/>
    <property type="project" value="TreeGrafter"/>
</dbReference>
<keyword evidence="9" id="KW-1185">Reference proteome</keyword>
<keyword evidence="6" id="KW-0067">ATP-binding</keyword>
<dbReference type="PROSITE" id="PS50011">
    <property type="entry name" value="PROTEIN_KINASE_DOM"/>
    <property type="match status" value="1"/>
</dbReference>
<dbReference type="Pfam" id="PF00069">
    <property type="entry name" value="Pkinase"/>
    <property type="match status" value="1"/>
</dbReference>
<keyword evidence="3" id="KW-0808">Transferase</keyword>
<dbReference type="GO" id="GO:0010389">
    <property type="term" value="P:regulation of G2/M transition of mitotic cell cycle"/>
    <property type="evidence" value="ECO:0007669"/>
    <property type="project" value="TreeGrafter"/>
</dbReference>
<feature type="domain" description="Protein kinase" evidence="7">
    <location>
        <begin position="9"/>
        <end position="315"/>
    </location>
</feature>
<evidence type="ECO:0000256" key="2">
    <source>
        <dbReference type="ARBA" id="ARBA00022527"/>
    </source>
</evidence>
<dbReference type="EMBL" id="JBEDUW010000002">
    <property type="protein sequence ID" value="KAK9941901.1"/>
    <property type="molecule type" value="Genomic_DNA"/>
</dbReference>
<dbReference type="GO" id="GO:0005524">
    <property type="term" value="F:ATP binding"/>
    <property type="evidence" value="ECO:0007669"/>
    <property type="project" value="UniProtKB-KW"/>
</dbReference>